<dbReference type="OrthoDB" id="9789634at2"/>
<organism evidence="1 2">
    <name type="scientific">Xylophilus ampelinus</name>
    <dbReference type="NCBI Taxonomy" id="54067"/>
    <lineage>
        <taxon>Bacteria</taxon>
        <taxon>Pseudomonadati</taxon>
        <taxon>Pseudomonadota</taxon>
        <taxon>Betaproteobacteria</taxon>
        <taxon>Burkholderiales</taxon>
        <taxon>Xylophilus</taxon>
    </lineage>
</organism>
<gene>
    <name evidence="1" type="ORF">DFQ15_107116</name>
</gene>
<dbReference type="EMBL" id="QJTC01000007">
    <property type="protein sequence ID" value="PYE78466.1"/>
    <property type="molecule type" value="Genomic_DNA"/>
</dbReference>
<proteinExistence type="predicted"/>
<dbReference type="RefSeq" id="WP_110465261.1">
    <property type="nucleotide sequence ID" value="NZ_JAMOFZ010000007.1"/>
</dbReference>
<name>A0A318SIC7_9BURK</name>
<sequence>MSDFDLRLSAFSRLMAVKSAAVEERLSQEYARVEQALRHSSDYDELTQSLKTLGVLVARYHMAATDLLDDFVISIGARELTVDGVPIPASRTRYRSANHLLLDAIDIAAMIAYVHTKWFVGFLLALSGHADSEVVKRVQQALNKLASFDLDVFYGDPPRGAEPQTRLVNYFSEFDDDALRHASPLLMGMLEQVLSPSIEGTSMTTYDTMTFRRGQIANEGGVAEMRAAAIELCTRLYALDRSVDHRKRVLQTLDTASRRENAGGGAQTSAMFERDAITVLEFLRELVDKEPLPLVQSIEHQAYWDYYHAASPEVKRKALEIRDAIDAHAEYQIYKQLIGFEGVFGKWEDLSRSDDAWDFRDDKRRAVMRDFLAGINAQTYIEWRDRILRFSETRSNDMAMFPIFYDFLSGLGQQQPDMALELLIAHEEVMDPFLIALMRGLWESPSYVKVETVVLNWIKEGKHLANIAKSLYTVGAGRLNVLRQVIDRGAELNARAAIVQSMGVAANLFVAGANAAKDEFLHALRIMAALEDTSWANVIWFSKDFRTLVNAMTPTERAEVLKSLTALPELDYQAEDVLYEIGRHDLQAVVEFVIARLAHDRMLAKQRKLLELEDKAVGSDKFEAIPYQLTKLNKLFEKAPEALLKVLRSDFDDEVRAMFVYRGVRLVRATFPDYGPELEKLLLEYVATGREDDMEFAIGILRAYEGSPAILPVCKAIVRAVPERSRLWNEVGAAIETTGVVSGEFGMAEAYERKLQSLEPWKADEDERVRSFAEWLSDGLVNFIAQERQRAEQGLALRKYRFGSGE</sequence>
<protein>
    <submittedName>
        <fullName evidence="1">Uncharacterized protein</fullName>
    </submittedName>
</protein>
<keyword evidence="2" id="KW-1185">Reference proteome</keyword>
<reference evidence="1 2" key="1">
    <citation type="submission" date="2018-06" db="EMBL/GenBank/DDBJ databases">
        <title>Genomic Encyclopedia of Type Strains, Phase III (KMG-III): the genomes of soil and plant-associated and newly described type strains.</title>
        <authorList>
            <person name="Whitman W."/>
        </authorList>
    </citation>
    <scope>NUCLEOTIDE SEQUENCE [LARGE SCALE GENOMIC DNA]</scope>
    <source>
        <strain evidence="1 2">CECT 7646</strain>
    </source>
</reference>
<evidence type="ECO:0000313" key="1">
    <source>
        <dbReference type="EMBL" id="PYE78466.1"/>
    </source>
</evidence>
<accession>A0A318SIC7</accession>
<dbReference type="AlphaFoldDB" id="A0A318SIC7"/>
<comment type="caution">
    <text evidence="1">The sequence shown here is derived from an EMBL/GenBank/DDBJ whole genome shotgun (WGS) entry which is preliminary data.</text>
</comment>
<dbReference type="Proteomes" id="UP000247540">
    <property type="component" value="Unassembled WGS sequence"/>
</dbReference>
<evidence type="ECO:0000313" key="2">
    <source>
        <dbReference type="Proteomes" id="UP000247540"/>
    </source>
</evidence>